<evidence type="ECO:0000259" key="2">
    <source>
        <dbReference type="Pfam" id="PF20151"/>
    </source>
</evidence>
<dbReference type="Proteomes" id="UP000256964">
    <property type="component" value="Unassembled WGS sequence"/>
</dbReference>
<feature type="transmembrane region" description="Helical" evidence="1">
    <location>
        <begin position="54"/>
        <end position="76"/>
    </location>
</feature>
<proteinExistence type="predicted"/>
<dbReference type="Pfam" id="PF20151">
    <property type="entry name" value="DUF6533"/>
    <property type="match status" value="1"/>
</dbReference>
<accession>A0A371D0F0</accession>
<keyword evidence="1" id="KW-1133">Transmembrane helix</keyword>
<gene>
    <name evidence="3" type="ORF">OH76DRAFT_1356717</name>
</gene>
<dbReference type="STRING" id="139420.A0A371D0F0"/>
<reference evidence="3 4" key="1">
    <citation type="journal article" date="2018" name="Biotechnol. Biofuels">
        <title>Integrative visual omics of the white-rot fungus Polyporus brumalis exposes the biotechnological potential of its oxidative enzymes for delignifying raw plant biomass.</title>
        <authorList>
            <person name="Miyauchi S."/>
            <person name="Rancon A."/>
            <person name="Drula E."/>
            <person name="Hage H."/>
            <person name="Chaduli D."/>
            <person name="Favel A."/>
            <person name="Grisel S."/>
            <person name="Henrissat B."/>
            <person name="Herpoel-Gimbert I."/>
            <person name="Ruiz-Duenas F.J."/>
            <person name="Chevret D."/>
            <person name="Hainaut M."/>
            <person name="Lin J."/>
            <person name="Wang M."/>
            <person name="Pangilinan J."/>
            <person name="Lipzen A."/>
            <person name="Lesage-Meessen L."/>
            <person name="Navarro D."/>
            <person name="Riley R."/>
            <person name="Grigoriev I.V."/>
            <person name="Zhou S."/>
            <person name="Raouche S."/>
            <person name="Rosso M.N."/>
        </authorList>
    </citation>
    <scope>NUCLEOTIDE SEQUENCE [LARGE SCALE GENOMIC DNA]</scope>
    <source>
        <strain evidence="3 4">BRFM 1820</strain>
    </source>
</reference>
<feature type="transmembrane region" description="Helical" evidence="1">
    <location>
        <begin position="143"/>
        <end position="164"/>
    </location>
</feature>
<keyword evidence="1" id="KW-0472">Membrane</keyword>
<name>A0A371D0F0_9APHY</name>
<dbReference type="OrthoDB" id="2756498at2759"/>
<organism evidence="3 4">
    <name type="scientific">Lentinus brumalis</name>
    <dbReference type="NCBI Taxonomy" id="2498619"/>
    <lineage>
        <taxon>Eukaryota</taxon>
        <taxon>Fungi</taxon>
        <taxon>Dikarya</taxon>
        <taxon>Basidiomycota</taxon>
        <taxon>Agaricomycotina</taxon>
        <taxon>Agaricomycetes</taxon>
        <taxon>Polyporales</taxon>
        <taxon>Polyporaceae</taxon>
        <taxon>Lentinus</taxon>
    </lineage>
</organism>
<dbReference type="EMBL" id="KZ857431">
    <property type="protein sequence ID" value="RDX46002.1"/>
    <property type="molecule type" value="Genomic_DNA"/>
</dbReference>
<dbReference type="InterPro" id="IPR045340">
    <property type="entry name" value="DUF6533"/>
</dbReference>
<protein>
    <recommendedName>
        <fullName evidence="2">DUF6533 domain-containing protein</fullName>
    </recommendedName>
</protein>
<evidence type="ECO:0000313" key="4">
    <source>
        <dbReference type="Proteomes" id="UP000256964"/>
    </source>
</evidence>
<keyword evidence="1" id="KW-0812">Transmembrane</keyword>
<dbReference type="AlphaFoldDB" id="A0A371D0F0"/>
<evidence type="ECO:0000313" key="3">
    <source>
        <dbReference type="EMBL" id="RDX46002.1"/>
    </source>
</evidence>
<keyword evidence="4" id="KW-1185">Reference proteome</keyword>
<evidence type="ECO:0000256" key="1">
    <source>
        <dbReference type="SAM" id="Phobius"/>
    </source>
</evidence>
<feature type="transmembrane region" description="Helical" evidence="1">
    <location>
        <begin position="104"/>
        <end position="123"/>
    </location>
</feature>
<sequence length="197" mass="22818">MWSWVALVCCQCWSTDHTLTELRRPLALIIYEHLLTLASERRAIWDRPWSIPTILFLLNRYLLLLFALAVFLWGFVPWQTDSVSGVDRDLFMALRIHAINNHRWYWTILLILLGSVEIPPNIVRLVIFSFPLSKIEGCHLPTVLVAVSISSFISNVLVVGITWYRTLGLVLAARKVNMRTSLGYYLLRDGTRSCLRY</sequence>
<feature type="domain" description="DUF6533" evidence="2">
    <location>
        <begin position="26"/>
        <end position="65"/>
    </location>
</feature>